<dbReference type="EMBL" id="LNQE01001421">
    <property type="protein sequence ID" value="KUG17779.1"/>
    <property type="molecule type" value="Genomic_DNA"/>
</dbReference>
<comment type="caution">
    <text evidence="1">The sequence shown here is derived from an EMBL/GenBank/DDBJ whole genome shotgun (WGS) entry which is preliminary data.</text>
</comment>
<gene>
    <name evidence="1" type="ORF">ASZ90_012516</name>
</gene>
<name>A0A0W8FBN5_9ZZZZ</name>
<accession>A0A0W8FBN5</accession>
<organism evidence="1">
    <name type="scientific">hydrocarbon metagenome</name>
    <dbReference type="NCBI Taxonomy" id="938273"/>
    <lineage>
        <taxon>unclassified sequences</taxon>
        <taxon>metagenomes</taxon>
        <taxon>ecological metagenomes</taxon>
    </lineage>
</organism>
<protein>
    <submittedName>
        <fullName evidence="1">Uncharacterized protein</fullName>
    </submittedName>
</protein>
<sequence>MIIIILIACDRMCPAYITYLGDCAQDRNKTSLKERIGYSFRG</sequence>
<proteinExistence type="predicted"/>
<dbReference type="AlphaFoldDB" id="A0A0W8FBN5"/>
<reference evidence="1" key="1">
    <citation type="journal article" date="2015" name="Proc. Natl. Acad. Sci. U.S.A.">
        <title>Networks of energetic and metabolic interactions define dynamics in microbial communities.</title>
        <authorList>
            <person name="Embree M."/>
            <person name="Liu J.K."/>
            <person name="Al-Bassam M.M."/>
            <person name="Zengler K."/>
        </authorList>
    </citation>
    <scope>NUCLEOTIDE SEQUENCE</scope>
</reference>
<evidence type="ECO:0000313" key="1">
    <source>
        <dbReference type="EMBL" id="KUG17779.1"/>
    </source>
</evidence>